<dbReference type="SMART" id="SM00825">
    <property type="entry name" value="PKS_KS"/>
    <property type="match status" value="1"/>
</dbReference>
<dbReference type="Pfam" id="PF02801">
    <property type="entry name" value="Ketoacyl-synt_C"/>
    <property type="match status" value="1"/>
</dbReference>
<keyword evidence="7" id="KW-1185">Reference proteome</keyword>
<dbReference type="RefSeq" id="WP_182288097.1">
    <property type="nucleotide sequence ID" value="NZ_CP046268.1"/>
</dbReference>
<comment type="pathway">
    <text evidence="1">Lipid metabolism; fatty acid biosynthesis.</text>
</comment>
<dbReference type="InterPro" id="IPR020841">
    <property type="entry name" value="PKS_Beta-ketoAc_synthase_dom"/>
</dbReference>
<evidence type="ECO:0000259" key="5">
    <source>
        <dbReference type="PROSITE" id="PS52004"/>
    </source>
</evidence>
<dbReference type="InterPro" id="IPR014030">
    <property type="entry name" value="Ketoacyl_synth_N"/>
</dbReference>
<dbReference type="InterPro" id="IPR016039">
    <property type="entry name" value="Thiolase-like"/>
</dbReference>
<name>A0ABX6QV68_9VIBR</name>
<dbReference type="InterPro" id="IPR014031">
    <property type="entry name" value="Ketoacyl_synth_C"/>
</dbReference>
<organism evidence="6 7">
    <name type="scientific">Vibrio spartinae</name>
    <dbReference type="NCBI Taxonomy" id="1918945"/>
    <lineage>
        <taxon>Bacteria</taxon>
        <taxon>Pseudomonadati</taxon>
        <taxon>Pseudomonadota</taxon>
        <taxon>Gammaproteobacteria</taxon>
        <taxon>Vibrionales</taxon>
        <taxon>Vibrionaceae</taxon>
        <taxon>Vibrio</taxon>
    </lineage>
</organism>
<evidence type="ECO:0000313" key="7">
    <source>
        <dbReference type="Proteomes" id="UP000515264"/>
    </source>
</evidence>
<proteinExistence type="inferred from homology"/>
<dbReference type="CDD" id="cd00834">
    <property type="entry name" value="KAS_I_II"/>
    <property type="match status" value="1"/>
</dbReference>
<dbReference type="PANTHER" id="PTHR11712">
    <property type="entry name" value="POLYKETIDE SYNTHASE-RELATED"/>
    <property type="match status" value="1"/>
</dbReference>
<protein>
    <submittedName>
        <fullName evidence="6">3-oxoacyl-[acyl-carrier-protein] synthase 2</fullName>
        <ecNumber evidence="6">2.3.1.179</ecNumber>
    </submittedName>
</protein>
<dbReference type="SUPFAM" id="SSF53901">
    <property type="entry name" value="Thiolase-like"/>
    <property type="match status" value="2"/>
</dbReference>
<dbReference type="Proteomes" id="UP000515264">
    <property type="component" value="Chromosome 1"/>
</dbReference>
<dbReference type="GO" id="GO:0004315">
    <property type="term" value="F:3-oxoacyl-[acyl-carrier-protein] synthase activity"/>
    <property type="evidence" value="ECO:0007669"/>
    <property type="project" value="UniProtKB-EC"/>
</dbReference>
<dbReference type="Gene3D" id="3.40.47.10">
    <property type="match status" value="1"/>
</dbReference>
<evidence type="ECO:0000256" key="3">
    <source>
        <dbReference type="ARBA" id="ARBA00022679"/>
    </source>
</evidence>
<gene>
    <name evidence="6" type="primary">fabF_1</name>
    <name evidence="6" type="ORF">Vspart_00318</name>
</gene>
<keyword evidence="6" id="KW-0012">Acyltransferase</keyword>
<dbReference type="InterPro" id="IPR000794">
    <property type="entry name" value="Beta-ketoacyl_synthase"/>
</dbReference>
<sequence>MRHVVITGLGVCVPTKRSPDNLFQALFNQESLIHKDSRLESFGIHDFVCAAMQASDLSYLDEHYPELAKHNVSTSGKMAYHALIEAKNQAGLEVGAHSDRCGLFFGVNKNLISPEQIHRMYMMAQDSAPASYDGQTDYLPHRPDAIVKVMSEKLQVNQPILVCSDACAAGSSNILAGMRRIRNGDLDVAFCGAADEGSQPMMQLVFHKIGAVGTPVFSDPQKVCRPFDKERNGCVLADGAAFLVLEAEETALARGAQILARLSGGSRGSEAYKITASKPDGSYYALAMQQALNDAHLTCDEIDHINAHGTATKSNDAAEGRAIHQLFKDHQVPVTSTKSALGHSLAGSGALEAVLSVLSLNAQKILPTLNYTGPAEGEAELNIVSQPCSAKMDHILSNSFGFGGLNTSLIFSRGDI</sequence>
<evidence type="ECO:0000256" key="1">
    <source>
        <dbReference type="ARBA" id="ARBA00005194"/>
    </source>
</evidence>
<reference evidence="6 7" key="1">
    <citation type="journal article" date="2020" name="J. Nat. Prod.">
        <title>Genomics-Metabolomics Profiling Disclosed Marine Vibrio spartinae 3.6 as a Producer of a New Branched Side Chain Prodigiosin.</title>
        <authorList>
            <person name="Vitale G.A."/>
            <person name="Sciarretta M."/>
            <person name="Palma Esposito F."/>
            <person name="January G.G."/>
            <person name="Giaccio M."/>
            <person name="Bunk B."/>
            <person name="Sproer C."/>
            <person name="Bajerski F."/>
            <person name="Power D."/>
            <person name="Festa C."/>
            <person name="Monti M.C."/>
            <person name="D'Auria M.V."/>
            <person name="de Pascale D."/>
        </authorList>
    </citation>
    <scope>NUCLEOTIDE SEQUENCE [LARGE SCALE GENOMIC DNA]</scope>
    <source>
        <strain evidence="6 7">3.6</strain>
    </source>
</reference>
<dbReference type="EMBL" id="CP046268">
    <property type="protein sequence ID" value="QMV13111.1"/>
    <property type="molecule type" value="Genomic_DNA"/>
</dbReference>
<keyword evidence="3 4" id="KW-0808">Transferase</keyword>
<feature type="domain" description="Ketosynthase family 3 (KS3)" evidence="5">
    <location>
        <begin position="1"/>
        <end position="413"/>
    </location>
</feature>
<dbReference type="PANTHER" id="PTHR11712:SF336">
    <property type="entry name" value="3-OXOACYL-[ACYL-CARRIER-PROTEIN] SYNTHASE, MITOCHONDRIAL"/>
    <property type="match status" value="1"/>
</dbReference>
<evidence type="ECO:0000256" key="4">
    <source>
        <dbReference type="RuleBase" id="RU003694"/>
    </source>
</evidence>
<dbReference type="EC" id="2.3.1.179" evidence="6"/>
<evidence type="ECO:0000313" key="6">
    <source>
        <dbReference type="EMBL" id="QMV13111.1"/>
    </source>
</evidence>
<dbReference type="PROSITE" id="PS52004">
    <property type="entry name" value="KS3_2"/>
    <property type="match status" value="1"/>
</dbReference>
<dbReference type="Pfam" id="PF00109">
    <property type="entry name" value="ketoacyl-synt"/>
    <property type="match status" value="1"/>
</dbReference>
<evidence type="ECO:0000256" key="2">
    <source>
        <dbReference type="ARBA" id="ARBA00008467"/>
    </source>
</evidence>
<accession>A0ABX6QV68</accession>
<comment type="similarity">
    <text evidence="2 4">Belongs to the thiolase-like superfamily. Beta-ketoacyl-ACP synthases family.</text>
</comment>